<dbReference type="InterPro" id="IPR001216">
    <property type="entry name" value="P-phosphate_BS"/>
</dbReference>
<organism evidence="5 6">
    <name type="scientific">Staphylococcus ratti</name>
    <dbReference type="NCBI Taxonomy" id="2892440"/>
    <lineage>
        <taxon>Bacteria</taxon>
        <taxon>Bacillati</taxon>
        <taxon>Bacillota</taxon>
        <taxon>Bacilli</taxon>
        <taxon>Bacillales</taxon>
        <taxon>Staphylococcaceae</taxon>
        <taxon>Staphylococcus</taxon>
    </lineage>
</organism>
<name>A0ABY3PCF4_9STAP</name>
<dbReference type="PANTHER" id="PTHR10314">
    <property type="entry name" value="CYSTATHIONINE BETA-SYNTHASE"/>
    <property type="match status" value="1"/>
</dbReference>
<dbReference type="InterPro" id="IPR001926">
    <property type="entry name" value="TrpB-like_PALP"/>
</dbReference>
<dbReference type="Gene3D" id="3.40.50.1100">
    <property type="match status" value="2"/>
</dbReference>
<evidence type="ECO:0000256" key="1">
    <source>
        <dbReference type="ARBA" id="ARBA00001933"/>
    </source>
</evidence>
<dbReference type="CDD" id="cd01561">
    <property type="entry name" value="CBS_like"/>
    <property type="match status" value="1"/>
</dbReference>
<sequence>MVLKQLDLIGHTPLVQLEHYSTEDVQIYAKLEMFNPGGSIKDRLGKHLIEQALAKGDVNVGGTIVEATAGNTGIGLAIAAKPYHMNCVIFAPEGFSEEKMEIMRALGATIYRTPKAEGMKGARLKAQAYAEEHRAFYTNQFETQENPKAYQHTLATEILQDISDIDCFVAGAGSGGTFSGVAERFKPLGIRCVVVEPTGSILSGQAPGKHDTEGIGVEVWPPFLKRKWVDAVEVVTDERAFHHVKALARYEGLLVGSSSGAALEGALQTAKRLKKGKIVVVFPDGSDRYMSKNIFTYGGIKDE</sequence>
<dbReference type="SUPFAM" id="SSF53686">
    <property type="entry name" value="Tryptophan synthase beta subunit-like PLP-dependent enzymes"/>
    <property type="match status" value="1"/>
</dbReference>
<comment type="cofactor">
    <cofactor evidence="1">
        <name>pyridoxal 5'-phosphate</name>
        <dbReference type="ChEBI" id="CHEBI:597326"/>
    </cofactor>
</comment>
<reference evidence="5 6" key="1">
    <citation type="journal article" date="2022" name="Pathogens">
        <title>Staphylococcus ratti sp. nov. Isolated from a Lab Rat.</title>
        <authorList>
            <person name="Kovarovic V."/>
            <person name="Sedlacek I."/>
            <person name="Petras P."/>
            <person name="Kralova S."/>
            <person name="Maslanova I."/>
            <person name="Svec P."/>
            <person name="Neumann-Schaal M."/>
            <person name="Botka T."/>
            <person name="Gelbicova T."/>
            <person name="Stankova E."/>
            <person name="Doskar J."/>
            <person name="Pantucek R."/>
        </authorList>
    </citation>
    <scope>NUCLEOTIDE SEQUENCE [LARGE SCALE GENOMIC DNA]</scope>
    <source>
        <strain evidence="5 6">CCM 9025</strain>
    </source>
</reference>
<accession>A0ABY3PCF4</accession>
<protein>
    <submittedName>
        <fullName evidence="5">Cysteine synthase family protein</fullName>
    </submittedName>
</protein>
<dbReference type="InterPro" id="IPR050214">
    <property type="entry name" value="Cys_Synth/Cystath_Beta-Synth"/>
</dbReference>
<evidence type="ECO:0000313" key="6">
    <source>
        <dbReference type="Proteomes" id="UP001197626"/>
    </source>
</evidence>
<keyword evidence="6" id="KW-1185">Reference proteome</keyword>
<dbReference type="Proteomes" id="UP001197626">
    <property type="component" value="Chromosome"/>
</dbReference>
<evidence type="ECO:0000256" key="3">
    <source>
        <dbReference type="ARBA" id="ARBA00022898"/>
    </source>
</evidence>
<dbReference type="Pfam" id="PF00291">
    <property type="entry name" value="PALP"/>
    <property type="match status" value="1"/>
</dbReference>
<evidence type="ECO:0000259" key="4">
    <source>
        <dbReference type="Pfam" id="PF00291"/>
    </source>
</evidence>
<keyword evidence="3" id="KW-0663">Pyridoxal phosphate</keyword>
<dbReference type="InterPro" id="IPR036052">
    <property type="entry name" value="TrpB-like_PALP_sf"/>
</dbReference>
<dbReference type="EMBL" id="CP086654">
    <property type="protein sequence ID" value="UEX90003.1"/>
    <property type="molecule type" value="Genomic_DNA"/>
</dbReference>
<evidence type="ECO:0000313" key="5">
    <source>
        <dbReference type="EMBL" id="UEX90003.1"/>
    </source>
</evidence>
<proteinExistence type="predicted"/>
<comment type="subunit">
    <text evidence="2">Homodimer.</text>
</comment>
<gene>
    <name evidence="5" type="ORF">LN051_10785</name>
</gene>
<evidence type="ECO:0000256" key="2">
    <source>
        <dbReference type="ARBA" id="ARBA00011738"/>
    </source>
</evidence>
<dbReference type="RefSeq" id="WP_229292504.1">
    <property type="nucleotide sequence ID" value="NZ_CP086654.1"/>
</dbReference>
<feature type="domain" description="Tryptophan synthase beta chain-like PALP" evidence="4">
    <location>
        <begin position="7"/>
        <end position="284"/>
    </location>
</feature>
<dbReference type="PROSITE" id="PS00901">
    <property type="entry name" value="CYS_SYNTHASE"/>
    <property type="match status" value="1"/>
</dbReference>